<dbReference type="RefSeq" id="WP_267623851.1">
    <property type="nucleotide sequence ID" value="NZ_JAODIW010000008.1"/>
</dbReference>
<dbReference type="Pfam" id="PF00128">
    <property type="entry name" value="Alpha-amylase"/>
    <property type="match status" value="1"/>
</dbReference>
<evidence type="ECO:0000313" key="3">
    <source>
        <dbReference type="Proteomes" id="UP001595921"/>
    </source>
</evidence>
<dbReference type="GO" id="GO:0016787">
    <property type="term" value="F:hydrolase activity"/>
    <property type="evidence" value="ECO:0007669"/>
    <property type="project" value="UniProtKB-KW"/>
</dbReference>
<gene>
    <name evidence="2" type="ORF">ACFO0N_10790</name>
</gene>
<evidence type="ECO:0000259" key="1">
    <source>
        <dbReference type="SMART" id="SM00642"/>
    </source>
</evidence>
<feature type="domain" description="Glycosyl hydrolase family 13 catalytic" evidence="1">
    <location>
        <begin position="153"/>
        <end position="551"/>
    </location>
</feature>
<dbReference type="PANTHER" id="PTHR43002">
    <property type="entry name" value="GLYCOGEN DEBRANCHING ENZYME"/>
    <property type="match status" value="1"/>
</dbReference>
<comment type="caution">
    <text evidence="2">The sequence shown here is derived from an EMBL/GenBank/DDBJ whole genome shotgun (WGS) entry which is preliminary data.</text>
</comment>
<organism evidence="2 3">
    <name type="scientific">Halobium salinum</name>
    <dbReference type="NCBI Taxonomy" id="1364940"/>
    <lineage>
        <taxon>Archaea</taxon>
        <taxon>Methanobacteriati</taxon>
        <taxon>Methanobacteriota</taxon>
        <taxon>Stenosarchaea group</taxon>
        <taxon>Halobacteria</taxon>
        <taxon>Halobacteriales</taxon>
        <taxon>Haloferacaceae</taxon>
        <taxon>Halobium</taxon>
    </lineage>
</organism>
<evidence type="ECO:0000313" key="2">
    <source>
        <dbReference type="EMBL" id="MFC4358425.1"/>
    </source>
</evidence>
<dbReference type="Proteomes" id="UP001595921">
    <property type="component" value="Unassembled WGS sequence"/>
</dbReference>
<keyword evidence="3" id="KW-1185">Reference proteome</keyword>
<keyword evidence="2" id="KW-0378">Hydrolase</keyword>
<dbReference type="SMART" id="SM00642">
    <property type="entry name" value="Aamy"/>
    <property type="match status" value="1"/>
</dbReference>
<dbReference type="AlphaFoldDB" id="A0ABD5PBU4"/>
<proteinExistence type="predicted"/>
<dbReference type="InterPro" id="IPR006047">
    <property type="entry name" value="GH13_cat_dom"/>
</dbReference>
<dbReference type="Gene3D" id="3.20.20.80">
    <property type="entry name" value="Glycosidases"/>
    <property type="match status" value="1"/>
</dbReference>
<sequence length="667" mass="75932">MSAYPDVREDDVLRVPATDAERVELRFAPLLARDEFDPDEWRREDLSPVADATDWYELDLTDLDLTDGRYEYEFVVHREGEDDPTVAPDPFAEELTEFRGRRGTFRVRDGERFRPPFSWDDELPEDGDLPANHEMVIYELPLRWATSVSGEHRRDVPDGDVQALLTDHLDRIADLGVNAIELLPIQDAPVSINWGYGSRFFFAPDLDFGGPVDVKYLVKECHRRGIRVLMDVVPNHATDSPLESLAGDRFFLHPDEDPDRPQWGGRRFDFDAEVDGYFPAREFLVEMAEFWVEEYHVDGFRVDEYKGMAHPEFVQEFRDRVRTAHEEAFPDRPFVVIAEDSWGRTDIVHDREENPDGRSVVDSMWNFDFRDEARRLLFDDVDTDVEEPTRTDRVEALVSGDRTWDEMDREFEAGFEDLSMAVNYLTSHDMGEPGEQRLMNHFLGEVVREEGLGDGSVENVGYLVDDLVAAGDGVRIDAHTEAVDRLRGSFALLLTSVGVPMFLAGEEFGELHDLDYTDWQAKMEDPIRWHRAEYPGHAELREAVADLVDLRTSTAALQRNEVECFHTDPTLDDEDGERVFAYCRTGGADLGEPSDEGESEAEAEQVVVVANVGPRGYDDYELPWHWGDEDDVTEVGGPIRESTAAFDADEGTATLSLAPFGVRVFSV</sequence>
<protein>
    <submittedName>
        <fullName evidence="2">Alpha-amylase family glycosyl hydrolase</fullName>
    </submittedName>
</protein>
<dbReference type="EMBL" id="JBHSDS010000006">
    <property type="protein sequence ID" value="MFC4358425.1"/>
    <property type="molecule type" value="Genomic_DNA"/>
</dbReference>
<reference evidence="2 3" key="1">
    <citation type="journal article" date="2019" name="Int. J. Syst. Evol. Microbiol.">
        <title>The Global Catalogue of Microorganisms (GCM) 10K type strain sequencing project: providing services to taxonomists for standard genome sequencing and annotation.</title>
        <authorList>
            <consortium name="The Broad Institute Genomics Platform"/>
            <consortium name="The Broad Institute Genome Sequencing Center for Infectious Disease"/>
            <person name="Wu L."/>
            <person name="Ma J."/>
        </authorList>
    </citation>
    <scope>NUCLEOTIDE SEQUENCE [LARGE SCALE GENOMIC DNA]</scope>
    <source>
        <strain evidence="2 3">CGMCC 1.12553</strain>
    </source>
</reference>
<dbReference type="SUPFAM" id="SSF51445">
    <property type="entry name" value="(Trans)glycosidases"/>
    <property type="match status" value="1"/>
</dbReference>
<dbReference type="InterPro" id="IPR017853">
    <property type="entry name" value="GH"/>
</dbReference>
<accession>A0ABD5PBU4</accession>
<name>A0ABD5PBU4_9EURY</name>